<evidence type="ECO:0000313" key="3">
    <source>
        <dbReference type="Proteomes" id="UP000299102"/>
    </source>
</evidence>
<comment type="caution">
    <text evidence="2">The sequence shown here is derived from an EMBL/GenBank/DDBJ whole genome shotgun (WGS) entry which is preliminary data.</text>
</comment>
<proteinExistence type="predicted"/>
<reference evidence="2 3" key="1">
    <citation type="journal article" date="2019" name="Commun. Biol.">
        <title>The bagworm genome reveals a unique fibroin gene that provides high tensile strength.</title>
        <authorList>
            <person name="Kono N."/>
            <person name="Nakamura H."/>
            <person name="Ohtoshi R."/>
            <person name="Tomita M."/>
            <person name="Numata K."/>
            <person name="Arakawa K."/>
        </authorList>
    </citation>
    <scope>NUCLEOTIDE SEQUENCE [LARGE SCALE GENOMIC DNA]</scope>
</reference>
<gene>
    <name evidence="2" type="ORF">EVAR_65626_1</name>
</gene>
<organism evidence="2 3">
    <name type="scientific">Eumeta variegata</name>
    <name type="common">Bagworm moth</name>
    <name type="synonym">Eumeta japonica</name>
    <dbReference type="NCBI Taxonomy" id="151549"/>
    <lineage>
        <taxon>Eukaryota</taxon>
        <taxon>Metazoa</taxon>
        <taxon>Ecdysozoa</taxon>
        <taxon>Arthropoda</taxon>
        <taxon>Hexapoda</taxon>
        <taxon>Insecta</taxon>
        <taxon>Pterygota</taxon>
        <taxon>Neoptera</taxon>
        <taxon>Endopterygota</taxon>
        <taxon>Lepidoptera</taxon>
        <taxon>Glossata</taxon>
        <taxon>Ditrysia</taxon>
        <taxon>Tineoidea</taxon>
        <taxon>Psychidae</taxon>
        <taxon>Oiketicinae</taxon>
        <taxon>Eumeta</taxon>
    </lineage>
</organism>
<dbReference type="EMBL" id="BGZK01001626">
    <property type="protein sequence ID" value="GBP83538.1"/>
    <property type="molecule type" value="Genomic_DNA"/>
</dbReference>
<accession>A0A4C1Z6N1</accession>
<dbReference type="AlphaFoldDB" id="A0A4C1Z6N1"/>
<evidence type="ECO:0000256" key="1">
    <source>
        <dbReference type="SAM" id="MobiDB-lite"/>
    </source>
</evidence>
<evidence type="ECO:0000313" key="2">
    <source>
        <dbReference type="EMBL" id="GBP83538.1"/>
    </source>
</evidence>
<feature type="region of interest" description="Disordered" evidence="1">
    <location>
        <begin position="1"/>
        <end position="21"/>
    </location>
</feature>
<protein>
    <submittedName>
        <fullName evidence="2">Uncharacterized protein</fullName>
    </submittedName>
</protein>
<name>A0A4C1Z6N1_EUMVA</name>
<keyword evidence="3" id="KW-1185">Reference proteome</keyword>
<dbReference type="Proteomes" id="UP000299102">
    <property type="component" value="Unassembled WGS sequence"/>
</dbReference>
<feature type="region of interest" description="Disordered" evidence="1">
    <location>
        <begin position="209"/>
        <end position="249"/>
    </location>
</feature>
<sequence>MTQSKRAASGGPGLAPAGGARRWPTAETNFLNHEAVFPIGSVVWSCSTNIQAKQGTVGSLFSKKRSRSRAHVTPVPQCGGRVGPGARAGLVEPPMPASAHISFPHFQPFSTGSGIIIGNGKGNRIQGLSDIENETWIKIECRIDIAIESLTGTEIQKMEILLAPGFVRIGSGIGVIGIENGTGGENECKNSLVSARTKLLNCRGRRRRGRGWGAGGAPSAAGQAGASGGSPTCASADEQRHEPAPAPVSGLRTVGRVTLGRSPFVGAVAAL</sequence>